<protein>
    <recommendedName>
        <fullName evidence="4">mannan endo-1,4-beta-mannosidase</fullName>
        <ecNumber evidence="4">3.2.1.78</ecNumber>
    </recommendedName>
</protein>
<keyword evidence="7" id="KW-0378">Hydrolase</keyword>
<dbReference type="Proteomes" id="UP000504607">
    <property type="component" value="Chromosome 2"/>
</dbReference>
<evidence type="ECO:0000256" key="4">
    <source>
        <dbReference type="ARBA" id="ARBA00012706"/>
    </source>
</evidence>
<evidence type="ECO:0000256" key="8">
    <source>
        <dbReference type="ARBA" id="ARBA00023295"/>
    </source>
</evidence>
<evidence type="ECO:0000256" key="9">
    <source>
        <dbReference type="SAM" id="SignalP"/>
    </source>
</evidence>
<evidence type="ECO:0000259" key="10">
    <source>
        <dbReference type="Pfam" id="PF26410"/>
    </source>
</evidence>
<name>A0A6J0PET3_ELAGV</name>
<dbReference type="InterPro" id="IPR017853">
    <property type="entry name" value="GH"/>
</dbReference>
<dbReference type="GO" id="GO:0016985">
    <property type="term" value="F:mannan endo-1,4-beta-mannosidase activity"/>
    <property type="evidence" value="ECO:0007669"/>
    <property type="project" value="UniProtKB-EC"/>
</dbReference>
<sequence>MQGNRFFCSFSLLILLLAVAFGHGRAHGGGGFVTTNGTGFVMNGRPFYSNGFNAYWLMYMASDPAGRSKVSSAFQQASSHGMKVVRTWAFSDGGHKALQCSPGSYDENMFQGLDFVISEARKYGVYLILSLVNNHEDFGGKRQYVRWARDEGRSTGSDDDFFQNDVVKSFYKNHVKTILTRNNTMTGMAYRDDPTIFAWELINEPRCQSDLSGRILQDWITEMAAYVKSIDSRHLLEVGAEGFYGDSIFGRKQFNPGGCEVGTDFIANNQIPEIDFATIHAYPDQCCKEFNIQQSVMMTCTQHVFRSNNICYIQSSTEQWMTAKCHAVCAQPPQGLSPEHCEQIQIIITYINSLYTVLTPLVSKPIVKPTCGCINI</sequence>
<evidence type="ECO:0000256" key="3">
    <source>
        <dbReference type="ARBA" id="ARBA00005641"/>
    </source>
</evidence>
<dbReference type="GO" id="GO:0005576">
    <property type="term" value="C:extracellular region"/>
    <property type="evidence" value="ECO:0007669"/>
    <property type="project" value="UniProtKB-SubCell"/>
</dbReference>
<dbReference type="PANTHER" id="PTHR31451">
    <property type="match status" value="1"/>
</dbReference>
<feature type="domain" description="Glycoside hydrolase family 5" evidence="10">
    <location>
        <begin position="32"/>
        <end position="252"/>
    </location>
</feature>
<proteinExistence type="inferred from homology"/>
<evidence type="ECO:0000313" key="12">
    <source>
        <dbReference type="RefSeq" id="XP_019704336.1"/>
    </source>
</evidence>
<keyword evidence="8" id="KW-0326">Glycosidase</keyword>
<dbReference type="OrthoDB" id="406631at2759"/>
<dbReference type="RefSeq" id="XP_019704336.1">
    <property type="nucleotide sequence ID" value="XM_019848777.2"/>
</dbReference>
<dbReference type="Gene3D" id="3.20.20.80">
    <property type="entry name" value="Glycosidases"/>
    <property type="match status" value="1"/>
</dbReference>
<dbReference type="InterPro" id="IPR045053">
    <property type="entry name" value="MAN-like"/>
</dbReference>
<dbReference type="InterPro" id="IPR001547">
    <property type="entry name" value="Glyco_hydro_5"/>
</dbReference>
<evidence type="ECO:0000256" key="6">
    <source>
        <dbReference type="ARBA" id="ARBA00022729"/>
    </source>
</evidence>
<dbReference type="PANTHER" id="PTHR31451:SF39">
    <property type="entry name" value="MANNAN ENDO-1,4-BETA-MANNOSIDASE 1"/>
    <property type="match status" value="1"/>
</dbReference>
<accession>A0A6J0PET3</accession>
<keyword evidence="5" id="KW-0964">Secreted</keyword>
<comment type="similarity">
    <text evidence="3">Belongs to the glycosyl hydrolase 5 (cellulase A) family.</text>
</comment>
<reference evidence="12" key="1">
    <citation type="submission" date="2025-08" db="UniProtKB">
        <authorList>
            <consortium name="RefSeq"/>
        </authorList>
    </citation>
    <scope>IDENTIFICATION</scope>
</reference>
<comment type="subcellular location">
    <subcellularLocation>
        <location evidence="2">Secreted</location>
    </subcellularLocation>
</comment>
<gene>
    <name evidence="12" type="primary">LOC105040138</name>
</gene>
<dbReference type="EC" id="3.2.1.78" evidence="4"/>
<feature type="chain" id="PRO_5026814640" description="mannan endo-1,4-beta-mannosidase" evidence="9">
    <location>
        <begin position="27"/>
        <end position="376"/>
    </location>
</feature>
<evidence type="ECO:0000256" key="1">
    <source>
        <dbReference type="ARBA" id="ARBA00001678"/>
    </source>
</evidence>
<comment type="catalytic activity">
    <reaction evidence="1">
        <text>Random hydrolysis of (1-&gt;4)-beta-D-mannosidic linkages in mannans, galactomannans and glucomannans.</text>
        <dbReference type="EC" id="3.2.1.78"/>
    </reaction>
</comment>
<dbReference type="SUPFAM" id="SSF51445">
    <property type="entry name" value="(Trans)glycosidases"/>
    <property type="match status" value="1"/>
</dbReference>
<evidence type="ECO:0000256" key="7">
    <source>
        <dbReference type="ARBA" id="ARBA00022801"/>
    </source>
</evidence>
<organism evidence="11 12">
    <name type="scientific">Elaeis guineensis var. tenera</name>
    <name type="common">Oil palm</name>
    <dbReference type="NCBI Taxonomy" id="51953"/>
    <lineage>
        <taxon>Eukaryota</taxon>
        <taxon>Viridiplantae</taxon>
        <taxon>Streptophyta</taxon>
        <taxon>Embryophyta</taxon>
        <taxon>Tracheophyta</taxon>
        <taxon>Spermatophyta</taxon>
        <taxon>Magnoliopsida</taxon>
        <taxon>Liliopsida</taxon>
        <taxon>Arecaceae</taxon>
        <taxon>Arecoideae</taxon>
        <taxon>Cocoseae</taxon>
        <taxon>Elaeidinae</taxon>
        <taxon>Elaeis</taxon>
    </lineage>
</organism>
<dbReference type="Pfam" id="PF26410">
    <property type="entry name" value="GH5_mannosidase"/>
    <property type="match status" value="1"/>
</dbReference>
<feature type="signal peptide" evidence="9">
    <location>
        <begin position="1"/>
        <end position="26"/>
    </location>
</feature>
<evidence type="ECO:0000313" key="11">
    <source>
        <dbReference type="Proteomes" id="UP000504607"/>
    </source>
</evidence>
<dbReference type="AlphaFoldDB" id="A0A6J0PET3"/>
<evidence type="ECO:0000256" key="5">
    <source>
        <dbReference type="ARBA" id="ARBA00022525"/>
    </source>
</evidence>
<keyword evidence="6 9" id="KW-0732">Signal</keyword>
<dbReference type="GO" id="GO:0000272">
    <property type="term" value="P:polysaccharide catabolic process"/>
    <property type="evidence" value="ECO:0007669"/>
    <property type="project" value="InterPro"/>
</dbReference>
<evidence type="ECO:0000256" key="2">
    <source>
        <dbReference type="ARBA" id="ARBA00004613"/>
    </source>
</evidence>
<keyword evidence="11" id="KW-1185">Reference proteome</keyword>